<dbReference type="FunFam" id="1.10.287.130:FF:000004">
    <property type="entry name" value="Ethylene receptor 1"/>
    <property type="match status" value="1"/>
</dbReference>
<evidence type="ECO:0000256" key="6">
    <source>
        <dbReference type="ARBA" id="ARBA00022692"/>
    </source>
</evidence>
<dbReference type="InterPro" id="IPR036890">
    <property type="entry name" value="HATPase_C_sf"/>
</dbReference>
<keyword evidence="9" id="KW-0067">ATP-binding</keyword>
<evidence type="ECO:0000256" key="13">
    <source>
        <dbReference type="PROSITE-ProRule" id="PRU00169"/>
    </source>
</evidence>
<dbReference type="Gene3D" id="3.40.50.2300">
    <property type="match status" value="1"/>
</dbReference>
<evidence type="ECO:0000259" key="16">
    <source>
        <dbReference type="PROSITE" id="PS50110"/>
    </source>
</evidence>
<dbReference type="Gene3D" id="3.30.565.10">
    <property type="entry name" value="Histidine kinase-like ATPase, C-terminal domain"/>
    <property type="match status" value="1"/>
</dbReference>
<dbReference type="InterPro" id="IPR011006">
    <property type="entry name" value="CheY-like_superfamily"/>
</dbReference>
<dbReference type="PANTHER" id="PTHR43047">
    <property type="entry name" value="TWO-COMPONENT HISTIDINE PROTEIN KINASE"/>
    <property type="match status" value="1"/>
</dbReference>
<dbReference type="Pfam" id="PF02518">
    <property type="entry name" value="HATPase_c"/>
    <property type="match status" value="1"/>
</dbReference>
<dbReference type="InterPro" id="IPR006189">
    <property type="entry name" value="CHASE_dom"/>
</dbReference>
<keyword evidence="19" id="KW-1185">Reference proteome</keyword>
<dbReference type="SUPFAM" id="SSF55874">
    <property type="entry name" value="ATPase domain of HSP90 chaperone/DNA topoisomerase II/histidine kinase"/>
    <property type="match status" value="1"/>
</dbReference>
<dbReference type="SMART" id="SM00448">
    <property type="entry name" value="REC"/>
    <property type="match status" value="1"/>
</dbReference>
<evidence type="ECO:0000256" key="3">
    <source>
        <dbReference type="ARBA" id="ARBA00012438"/>
    </source>
</evidence>
<organism evidence="18 19">
    <name type="scientific">Paraconexibacter algicola</name>
    <dbReference type="NCBI Taxonomy" id="2133960"/>
    <lineage>
        <taxon>Bacteria</taxon>
        <taxon>Bacillati</taxon>
        <taxon>Actinomycetota</taxon>
        <taxon>Thermoleophilia</taxon>
        <taxon>Solirubrobacterales</taxon>
        <taxon>Paraconexibacteraceae</taxon>
        <taxon>Paraconexibacter</taxon>
    </lineage>
</organism>
<dbReference type="InterPro" id="IPR004358">
    <property type="entry name" value="Sig_transdc_His_kin-like_C"/>
</dbReference>
<dbReference type="InterPro" id="IPR003594">
    <property type="entry name" value="HATPase_dom"/>
</dbReference>
<evidence type="ECO:0000313" key="18">
    <source>
        <dbReference type="EMBL" id="PTL60331.1"/>
    </source>
</evidence>
<keyword evidence="4 13" id="KW-0597">Phosphoprotein</keyword>
<dbReference type="SUPFAM" id="SSF47384">
    <property type="entry name" value="Homodimeric domain of signal transducing histidine kinase"/>
    <property type="match status" value="1"/>
</dbReference>
<evidence type="ECO:0000256" key="11">
    <source>
        <dbReference type="ARBA" id="ARBA00023012"/>
    </source>
</evidence>
<keyword evidence="12 14" id="KW-0472">Membrane</keyword>
<keyword evidence="7" id="KW-0547">Nucleotide-binding</keyword>
<dbReference type="CDD" id="cd00075">
    <property type="entry name" value="HATPase"/>
    <property type="match status" value="1"/>
</dbReference>
<evidence type="ECO:0000256" key="10">
    <source>
        <dbReference type="ARBA" id="ARBA00022989"/>
    </source>
</evidence>
<comment type="catalytic activity">
    <reaction evidence="1">
        <text>ATP + protein L-histidine = ADP + protein N-phospho-L-histidine.</text>
        <dbReference type="EC" id="2.7.13.3"/>
    </reaction>
</comment>
<dbReference type="GO" id="GO:0009927">
    <property type="term" value="F:histidine phosphotransfer kinase activity"/>
    <property type="evidence" value="ECO:0007669"/>
    <property type="project" value="TreeGrafter"/>
</dbReference>
<dbReference type="Gene3D" id="1.10.287.130">
    <property type="match status" value="1"/>
</dbReference>
<proteinExistence type="predicted"/>
<feature type="domain" description="Response regulatory" evidence="16">
    <location>
        <begin position="609"/>
        <end position="726"/>
    </location>
</feature>
<evidence type="ECO:0000256" key="8">
    <source>
        <dbReference type="ARBA" id="ARBA00022777"/>
    </source>
</evidence>
<dbReference type="PROSITE" id="PS50109">
    <property type="entry name" value="HIS_KIN"/>
    <property type="match status" value="1"/>
</dbReference>
<evidence type="ECO:0000259" key="15">
    <source>
        <dbReference type="PROSITE" id="PS50109"/>
    </source>
</evidence>
<dbReference type="OrthoDB" id="9757990at2"/>
<protein>
    <recommendedName>
        <fullName evidence="3">histidine kinase</fullName>
        <ecNumber evidence="3">2.7.13.3</ecNumber>
    </recommendedName>
</protein>
<keyword evidence="5" id="KW-0808">Transferase</keyword>
<dbReference type="Pfam" id="PF00072">
    <property type="entry name" value="Response_reg"/>
    <property type="match status" value="1"/>
</dbReference>
<evidence type="ECO:0000256" key="5">
    <source>
        <dbReference type="ARBA" id="ARBA00022679"/>
    </source>
</evidence>
<feature type="modified residue" description="4-aspartylphosphate" evidence="13">
    <location>
        <position position="658"/>
    </location>
</feature>
<keyword evidence="8" id="KW-0418">Kinase</keyword>
<keyword evidence="11" id="KW-0902">Two-component regulatory system</keyword>
<sequence>MGAHGNARVGGLVAALLLMTALGAWLAHGVLADRDEERFRSEIERIDAAIEDRMATYVQVVRGGLGLFEASEKVSRTEWLRFVELLELDRNYPGFKSLSYAPLVRRADLPDFLARVRAEPLPPGVPPTNALRTYELVAPAGSRGGGDLHSPLLYTAPFVRNIGALGADMIREPGRRAVMLDALRSGQARITRRVNLRGTDPDTAGFIAFVGLRKDGRDLGWLTAAFTANEFLRGLLGRAPSPLDFELTDGQGALLASTAGVTRTGAPRALPDETDDTFRGTSALRMPGRIWQGRYVAGADFASTSTTVVPLAILLGGTLVTGLLALIALAAGSSRRQAATLAEQAIVLERARDEAQAADRAKATFLATMSHEIRTPMNAVVGMSSMLLRAPLSEEQHERARVIRSSGEHLLGLINEILDVSKLEAGRIELEAGPLEVRGLIVGTVDLIRADAEARRVSVEVDIAPGTPPWVHGDDGRLRQVLLNLLANAVRHSPEAGRVRVGVGATPVPDGWELDLTVADTGPGIDPADRDRIFEPFEQGTGRVGGTGLGLSIASRLVEAMGGRIEVQDTPGGGATLHFWACVGAAQAPIRPAVPDPVPAVDDAFAALRVLVAEDNPLNQLMVRDVFGQLGLCADVVGDGEEAVAAVVRQPYDVVFLDLHMPVLDGLAAARELVATIPAPRRPRIVAMTADVTAAAREEAAAAGMEDFVAKPVIAADLVAVLRRSATVTAA</sequence>
<dbReference type="Pfam" id="PF00512">
    <property type="entry name" value="HisKA"/>
    <property type="match status" value="1"/>
</dbReference>
<dbReference type="GO" id="GO:0000155">
    <property type="term" value="F:phosphorelay sensor kinase activity"/>
    <property type="evidence" value="ECO:0007669"/>
    <property type="project" value="InterPro"/>
</dbReference>
<dbReference type="PROSITE" id="PS50110">
    <property type="entry name" value="RESPONSE_REGULATORY"/>
    <property type="match status" value="1"/>
</dbReference>
<feature type="transmembrane region" description="Helical" evidence="14">
    <location>
        <begin position="311"/>
        <end position="331"/>
    </location>
</feature>
<dbReference type="Proteomes" id="UP000240739">
    <property type="component" value="Unassembled WGS sequence"/>
</dbReference>
<dbReference type="EMBL" id="PYYB01000001">
    <property type="protein sequence ID" value="PTL60331.1"/>
    <property type="molecule type" value="Genomic_DNA"/>
</dbReference>
<dbReference type="RefSeq" id="WP_107568976.1">
    <property type="nucleotide sequence ID" value="NZ_PYYB01000001.1"/>
</dbReference>
<accession>A0A2T4UM99</accession>
<evidence type="ECO:0000256" key="2">
    <source>
        <dbReference type="ARBA" id="ARBA00004236"/>
    </source>
</evidence>
<gene>
    <name evidence="18" type="ORF">C7Y72_12125</name>
</gene>
<dbReference type="SMART" id="SM01079">
    <property type="entry name" value="CHASE"/>
    <property type="match status" value="1"/>
</dbReference>
<comment type="caution">
    <text evidence="18">The sequence shown here is derived from an EMBL/GenBank/DDBJ whole genome shotgun (WGS) entry which is preliminary data.</text>
</comment>
<dbReference type="Gene3D" id="3.30.450.350">
    <property type="entry name" value="CHASE domain"/>
    <property type="match status" value="1"/>
</dbReference>
<dbReference type="InterPro" id="IPR001789">
    <property type="entry name" value="Sig_transdc_resp-reg_receiver"/>
</dbReference>
<keyword evidence="6 14" id="KW-0812">Transmembrane</keyword>
<dbReference type="SMART" id="SM00387">
    <property type="entry name" value="HATPase_c"/>
    <property type="match status" value="1"/>
</dbReference>
<name>A0A2T4UM99_9ACTN</name>
<dbReference type="Pfam" id="PF03924">
    <property type="entry name" value="CHASE"/>
    <property type="match status" value="1"/>
</dbReference>
<dbReference type="GO" id="GO:0005886">
    <property type="term" value="C:plasma membrane"/>
    <property type="evidence" value="ECO:0007669"/>
    <property type="project" value="UniProtKB-SubCell"/>
</dbReference>
<evidence type="ECO:0000256" key="7">
    <source>
        <dbReference type="ARBA" id="ARBA00022741"/>
    </source>
</evidence>
<dbReference type="CDD" id="cd17546">
    <property type="entry name" value="REC_hyHK_CKI1_RcsC-like"/>
    <property type="match status" value="1"/>
</dbReference>
<evidence type="ECO:0000256" key="14">
    <source>
        <dbReference type="SAM" id="Phobius"/>
    </source>
</evidence>
<dbReference type="InterPro" id="IPR003661">
    <property type="entry name" value="HisK_dim/P_dom"/>
</dbReference>
<evidence type="ECO:0000256" key="12">
    <source>
        <dbReference type="ARBA" id="ARBA00023136"/>
    </source>
</evidence>
<dbReference type="InterPro" id="IPR005467">
    <property type="entry name" value="His_kinase_dom"/>
</dbReference>
<dbReference type="AlphaFoldDB" id="A0A2T4UM99"/>
<dbReference type="InterPro" id="IPR036097">
    <property type="entry name" value="HisK_dim/P_sf"/>
</dbReference>
<dbReference type="CDD" id="cd00082">
    <property type="entry name" value="HisKA"/>
    <property type="match status" value="1"/>
</dbReference>
<evidence type="ECO:0000256" key="9">
    <source>
        <dbReference type="ARBA" id="ARBA00022840"/>
    </source>
</evidence>
<evidence type="ECO:0000313" key="19">
    <source>
        <dbReference type="Proteomes" id="UP000240739"/>
    </source>
</evidence>
<keyword evidence="10 14" id="KW-1133">Transmembrane helix</keyword>
<dbReference type="SMART" id="SM00388">
    <property type="entry name" value="HisKA"/>
    <property type="match status" value="1"/>
</dbReference>
<dbReference type="GO" id="GO:0005524">
    <property type="term" value="F:ATP binding"/>
    <property type="evidence" value="ECO:0007669"/>
    <property type="project" value="UniProtKB-KW"/>
</dbReference>
<dbReference type="SUPFAM" id="SSF52172">
    <property type="entry name" value="CheY-like"/>
    <property type="match status" value="1"/>
</dbReference>
<dbReference type="PANTHER" id="PTHR43047:SF71">
    <property type="entry name" value="HISTIDINE KINASE CONTAINING CHEY-HOMOLOGOUS RECEIVER DOMAIN-RELATED"/>
    <property type="match status" value="1"/>
</dbReference>
<feature type="domain" description="Histidine kinase" evidence="15">
    <location>
        <begin position="368"/>
        <end position="579"/>
    </location>
</feature>
<dbReference type="PRINTS" id="PR00344">
    <property type="entry name" value="BCTRLSENSOR"/>
</dbReference>
<dbReference type="InterPro" id="IPR042240">
    <property type="entry name" value="CHASE_sf"/>
</dbReference>
<comment type="subcellular location">
    <subcellularLocation>
        <location evidence="2">Cell membrane</location>
    </subcellularLocation>
</comment>
<dbReference type="EC" id="2.7.13.3" evidence="3"/>
<dbReference type="PROSITE" id="PS50839">
    <property type="entry name" value="CHASE"/>
    <property type="match status" value="1"/>
</dbReference>
<evidence type="ECO:0000259" key="17">
    <source>
        <dbReference type="PROSITE" id="PS50839"/>
    </source>
</evidence>
<evidence type="ECO:0000256" key="4">
    <source>
        <dbReference type="ARBA" id="ARBA00022553"/>
    </source>
</evidence>
<evidence type="ECO:0000256" key="1">
    <source>
        <dbReference type="ARBA" id="ARBA00000085"/>
    </source>
</evidence>
<feature type="domain" description="CHASE" evidence="17">
    <location>
        <begin position="70"/>
        <end position="235"/>
    </location>
</feature>
<reference evidence="18 19" key="1">
    <citation type="submission" date="2018-03" db="EMBL/GenBank/DDBJ databases">
        <title>Aquarubrobacter algicola gen. nov., sp. nov., a novel actinobacterium isolated from shallow eutrophic lake during the end of cyanobacterial harmful algal blooms.</title>
        <authorList>
            <person name="Chun S.J."/>
        </authorList>
    </citation>
    <scope>NUCLEOTIDE SEQUENCE [LARGE SCALE GENOMIC DNA]</scope>
    <source>
        <strain evidence="18 19">Seoho-28</strain>
    </source>
</reference>